<dbReference type="InterPro" id="IPR051257">
    <property type="entry name" value="Diverse_CBS-Domain"/>
</dbReference>
<dbReference type="InterPro" id="IPR000644">
    <property type="entry name" value="CBS_dom"/>
</dbReference>
<feature type="domain" description="CBS" evidence="3">
    <location>
        <begin position="8"/>
        <end position="66"/>
    </location>
</feature>
<dbReference type="PANTHER" id="PTHR43080">
    <property type="entry name" value="CBS DOMAIN-CONTAINING PROTEIN CBSX3, MITOCHONDRIAL"/>
    <property type="match status" value="1"/>
</dbReference>
<dbReference type="InterPro" id="IPR046342">
    <property type="entry name" value="CBS_dom_sf"/>
</dbReference>
<gene>
    <name evidence="4" type="ORF">Ssi02_41100</name>
</gene>
<sequence>MTTARDVMHRGCECLQINETAHAAARRMAELDVGALPVCGEGGRLVGIVTDRDIVVKCIAKGRNPAAVAAGELIEQTSVWSIDANADVDEVLHQMLEHKIRRLPVLENEKLVGIISQADLAAKLPQEKVGELVEAISATSH</sequence>
<keyword evidence="1 2" id="KW-0129">CBS domain</keyword>
<dbReference type="AlphaFoldDB" id="A0A919RL14"/>
<dbReference type="Proteomes" id="UP000606172">
    <property type="component" value="Unassembled WGS sequence"/>
</dbReference>
<dbReference type="SUPFAM" id="SSF54631">
    <property type="entry name" value="CBS-domain pair"/>
    <property type="match status" value="1"/>
</dbReference>
<proteinExistence type="predicted"/>
<reference evidence="4" key="1">
    <citation type="submission" date="2021-01" db="EMBL/GenBank/DDBJ databases">
        <title>Whole genome shotgun sequence of Sinosporangium siamense NBRC 109515.</title>
        <authorList>
            <person name="Komaki H."/>
            <person name="Tamura T."/>
        </authorList>
    </citation>
    <scope>NUCLEOTIDE SEQUENCE</scope>
    <source>
        <strain evidence="4">NBRC 109515</strain>
    </source>
</reference>
<dbReference type="RefSeq" id="WP_204027599.1">
    <property type="nucleotide sequence ID" value="NZ_BOOW01000027.1"/>
</dbReference>
<comment type="caution">
    <text evidence="4">The sequence shown here is derived from an EMBL/GenBank/DDBJ whole genome shotgun (WGS) entry which is preliminary data.</text>
</comment>
<organism evidence="4 5">
    <name type="scientific">Sinosporangium siamense</name>
    <dbReference type="NCBI Taxonomy" id="1367973"/>
    <lineage>
        <taxon>Bacteria</taxon>
        <taxon>Bacillati</taxon>
        <taxon>Actinomycetota</taxon>
        <taxon>Actinomycetes</taxon>
        <taxon>Streptosporangiales</taxon>
        <taxon>Streptosporangiaceae</taxon>
        <taxon>Sinosporangium</taxon>
    </lineage>
</organism>
<name>A0A919RL14_9ACTN</name>
<feature type="domain" description="CBS" evidence="3">
    <location>
        <begin position="74"/>
        <end position="132"/>
    </location>
</feature>
<evidence type="ECO:0000313" key="4">
    <source>
        <dbReference type="EMBL" id="GII93879.1"/>
    </source>
</evidence>
<dbReference type="CDD" id="cd04622">
    <property type="entry name" value="CBS_pair_HRP1_like"/>
    <property type="match status" value="1"/>
</dbReference>
<accession>A0A919RL14</accession>
<dbReference type="Pfam" id="PF00571">
    <property type="entry name" value="CBS"/>
    <property type="match status" value="2"/>
</dbReference>
<dbReference type="PROSITE" id="PS51371">
    <property type="entry name" value="CBS"/>
    <property type="match status" value="2"/>
</dbReference>
<protein>
    <submittedName>
        <fullName evidence="4">Signal transduction protein</fullName>
    </submittedName>
</protein>
<evidence type="ECO:0000256" key="1">
    <source>
        <dbReference type="ARBA" id="ARBA00023122"/>
    </source>
</evidence>
<evidence type="ECO:0000256" key="2">
    <source>
        <dbReference type="PROSITE-ProRule" id="PRU00703"/>
    </source>
</evidence>
<dbReference type="EMBL" id="BOOW01000027">
    <property type="protein sequence ID" value="GII93879.1"/>
    <property type="molecule type" value="Genomic_DNA"/>
</dbReference>
<dbReference type="Gene3D" id="3.10.580.10">
    <property type="entry name" value="CBS-domain"/>
    <property type="match status" value="1"/>
</dbReference>
<dbReference type="PANTHER" id="PTHR43080:SF2">
    <property type="entry name" value="CBS DOMAIN-CONTAINING PROTEIN"/>
    <property type="match status" value="1"/>
</dbReference>
<evidence type="ECO:0000313" key="5">
    <source>
        <dbReference type="Proteomes" id="UP000606172"/>
    </source>
</evidence>
<dbReference type="SMART" id="SM00116">
    <property type="entry name" value="CBS"/>
    <property type="match status" value="2"/>
</dbReference>
<evidence type="ECO:0000259" key="3">
    <source>
        <dbReference type="PROSITE" id="PS51371"/>
    </source>
</evidence>
<keyword evidence="5" id="KW-1185">Reference proteome</keyword>